<gene>
    <name evidence="8 11" type="primary">acpS</name>
    <name evidence="11" type="ORF">ACFQMG_22170</name>
</gene>
<comment type="cofactor">
    <cofactor evidence="8">
        <name>Mg(2+)</name>
        <dbReference type="ChEBI" id="CHEBI:18420"/>
    </cofactor>
</comment>
<evidence type="ECO:0000259" key="10">
    <source>
        <dbReference type="Pfam" id="PF01648"/>
    </source>
</evidence>
<keyword evidence="7 8" id="KW-0275">Fatty acid biosynthesis</keyword>
<feature type="binding site" evidence="8">
    <location>
        <position position="6"/>
    </location>
    <ligand>
        <name>Mg(2+)</name>
        <dbReference type="ChEBI" id="CHEBI:18420"/>
    </ligand>
</feature>
<comment type="similarity">
    <text evidence="8">Belongs to the P-Pant transferase superfamily. AcpS family.</text>
</comment>
<proteinExistence type="inferred from homology"/>
<evidence type="ECO:0000256" key="3">
    <source>
        <dbReference type="ARBA" id="ARBA00022723"/>
    </source>
</evidence>
<organism evidence="11 12">
    <name type="scientific">Kitasatospora paranensis</name>
    <dbReference type="NCBI Taxonomy" id="258053"/>
    <lineage>
        <taxon>Bacteria</taxon>
        <taxon>Bacillati</taxon>
        <taxon>Actinomycetota</taxon>
        <taxon>Actinomycetes</taxon>
        <taxon>Kitasatosporales</taxon>
        <taxon>Streptomycetaceae</taxon>
        <taxon>Kitasatospora</taxon>
    </lineage>
</organism>
<evidence type="ECO:0000313" key="11">
    <source>
        <dbReference type="EMBL" id="MFC7182257.1"/>
    </source>
</evidence>
<keyword evidence="4 8" id="KW-0276">Fatty acid metabolism</keyword>
<dbReference type="Proteomes" id="UP001596435">
    <property type="component" value="Unassembled WGS sequence"/>
</dbReference>
<dbReference type="Pfam" id="PF01648">
    <property type="entry name" value="ACPS"/>
    <property type="match status" value="1"/>
</dbReference>
<keyword evidence="2 8" id="KW-0808">Transferase</keyword>
<reference evidence="12" key="1">
    <citation type="journal article" date="2019" name="Int. J. Syst. Evol. Microbiol.">
        <title>The Global Catalogue of Microorganisms (GCM) 10K type strain sequencing project: providing services to taxonomists for standard genome sequencing and annotation.</title>
        <authorList>
            <consortium name="The Broad Institute Genomics Platform"/>
            <consortium name="The Broad Institute Genome Sequencing Center for Infectious Disease"/>
            <person name="Wu L."/>
            <person name="Ma J."/>
        </authorList>
    </citation>
    <scope>NUCLEOTIDE SEQUENCE [LARGE SCALE GENOMIC DNA]</scope>
    <source>
        <strain evidence="12">CGMCC 1.12859</strain>
    </source>
</reference>
<evidence type="ECO:0000256" key="8">
    <source>
        <dbReference type="HAMAP-Rule" id="MF_00101"/>
    </source>
</evidence>
<dbReference type="RefSeq" id="WP_380231798.1">
    <property type="nucleotide sequence ID" value="NZ_JBHSVH010000002.1"/>
</dbReference>
<feature type="compositionally biased region" description="Low complexity" evidence="9">
    <location>
        <begin position="128"/>
        <end position="142"/>
    </location>
</feature>
<dbReference type="InterPro" id="IPR004568">
    <property type="entry name" value="Ppantetheine-prot_Trfase_dom"/>
</dbReference>
<dbReference type="InterPro" id="IPR037143">
    <property type="entry name" value="4-PPantetheinyl_Trfase_dom_sf"/>
</dbReference>
<dbReference type="EC" id="2.7.8.7" evidence="8"/>
<evidence type="ECO:0000256" key="6">
    <source>
        <dbReference type="ARBA" id="ARBA00023098"/>
    </source>
</evidence>
<dbReference type="NCBIfam" id="TIGR00516">
    <property type="entry name" value="acpS"/>
    <property type="match status" value="1"/>
</dbReference>
<dbReference type="SUPFAM" id="SSF56214">
    <property type="entry name" value="4'-phosphopantetheinyl transferase"/>
    <property type="match status" value="1"/>
</dbReference>
<evidence type="ECO:0000256" key="7">
    <source>
        <dbReference type="ARBA" id="ARBA00023160"/>
    </source>
</evidence>
<comment type="subcellular location">
    <subcellularLocation>
        <location evidence="8">Cytoplasm</location>
    </subcellularLocation>
</comment>
<evidence type="ECO:0000256" key="1">
    <source>
        <dbReference type="ARBA" id="ARBA00022516"/>
    </source>
</evidence>
<feature type="binding site" evidence="8">
    <location>
        <position position="55"/>
    </location>
    <ligand>
        <name>Mg(2+)</name>
        <dbReference type="ChEBI" id="CHEBI:18420"/>
    </ligand>
</feature>
<feature type="region of interest" description="Disordered" evidence="9">
    <location>
        <begin position="128"/>
        <end position="158"/>
    </location>
</feature>
<comment type="catalytic activity">
    <reaction evidence="8">
        <text>apo-[ACP] + CoA = holo-[ACP] + adenosine 3',5'-bisphosphate + H(+)</text>
        <dbReference type="Rhea" id="RHEA:12068"/>
        <dbReference type="Rhea" id="RHEA-COMP:9685"/>
        <dbReference type="Rhea" id="RHEA-COMP:9690"/>
        <dbReference type="ChEBI" id="CHEBI:15378"/>
        <dbReference type="ChEBI" id="CHEBI:29999"/>
        <dbReference type="ChEBI" id="CHEBI:57287"/>
        <dbReference type="ChEBI" id="CHEBI:58343"/>
        <dbReference type="ChEBI" id="CHEBI:64479"/>
        <dbReference type="EC" id="2.7.8.7"/>
    </reaction>
</comment>
<comment type="function">
    <text evidence="8">Transfers the 4'-phosphopantetheine moiety from coenzyme A to a Ser of acyl-carrier-protein.</text>
</comment>
<keyword evidence="1 8" id="KW-0444">Lipid biosynthesis</keyword>
<evidence type="ECO:0000256" key="2">
    <source>
        <dbReference type="ARBA" id="ARBA00022679"/>
    </source>
</evidence>
<evidence type="ECO:0000313" key="12">
    <source>
        <dbReference type="Proteomes" id="UP001596435"/>
    </source>
</evidence>
<evidence type="ECO:0000256" key="9">
    <source>
        <dbReference type="SAM" id="MobiDB-lite"/>
    </source>
</evidence>
<evidence type="ECO:0000256" key="4">
    <source>
        <dbReference type="ARBA" id="ARBA00022832"/>
    </source>
</evidence>
<name>A0ABW2G0S1_9ACTN</name>
<dbReference type="Gene3D" id="3.90.470.20">
    <property type="entry name" value="4'-phosphopantetheinyl transferase domain"/>
    <property type="match status" value="1"/>
</dbReference>
<keyword evidence="5 8" id="KW-0460">Magnesium</keyword>
<feature type="domain" description="4'-phosphopantetheinyl transferase" evidence="10">
    <location>
        <begin position="2"/>
        <end position="97"/>
    </location>
</feature>
<comment type="caution">
    <text evidence="11">The sequence shown here is derived from an EMBL/GenBank/DDBJ whole genome shotgun (WGS) entry which is preliminary data.</text>
</comment>
<dbReference type="GO" id="GO:0008897">
    <property type="term" value="F:holo-[acyl-carrier-protein] synthase activity"/>
    <property type="evidence" value="ECO:0007669"/>
    <property type="project" value="UniProtKB-EC"/>
</dbReference>
<dbReference type="NCBIfam" id="TIGR00556">
    <property type="entry name" value="pantethn_trn"/>
    <property type="match status" value="1"/>
</dbReference>
<sequence>MRVGIDLLEIARITRIAAHSGGRRIVFSTAELAYADTLGAVRCTEYLAGRFCAKEATAKALGRGLGQGLTWREIEVLADAHGAPQVLLSGGARTVAEQAGIGRIDLSLSHQGGLVVCVAVALPREAPAPASPCEAPAPASPCTDPHGTSPGRTAGAPS</sequence>
<keyword evidence="8" id="KW-0963">Cytoplasm</keyword>
<dbReference type="HAMAP" id="MF_00101">
    <property type="entry name" value="AcpS"/>
    <property type="match status" value="1"/>
</dbReference>
<dbReference type="InterPro" id="IPR002582">
    <property type="entry name" value="ACPS"/>
</dbReference>
<dbReference type="EMBL" id="JBHTAJ010000043">
    <property type="protein sequence ID" value="MFC7182257.1"/>
    <property type="molecule type" value="Genomic_DNA"/>
</dbReference>
<protein>
    <recommendedName>
        <fullName evidence="8">Holo-[acyl-carrier-protein] synthase</fullName>
        <shortName evidence="8">Holo-ACP synthase</shortName>
        <ecNumber evidence="8">2.7.8.7</ecNumber>
    </recommendedName>
    <alternativeName>
        <fullName evidence="8">4'-phosphopantetheinyl transferase AcpS</fullName>
    </alternativeName>
</protein>
<keyword evidence="6 8" id="KW-0443">Lipid metabolism</keyword>
<keyword evidence="3 8" id="KW-0479">Metal-binding</keyword>
<accession>A0ABW2G0S1</accession>
<evidence type="ECO:0000256" key="5">
    <source>
        <dbReference type="ARBA" id="ARBA00022842"/>
    </source>
</evidence>
<keyword evidence="12" id="KW-1185">Reference proteome</keyword>
<dbReference type="InterPro" id="IPR008278">
    <property type="entry name" value="4-PPantetheinyl_Trfase_dom"/>
</dbReference>